<dbReference type="InterPro" id="IPR018289">
    <property type="entry name" value="MULE_transposase_dom"/>
</dbReference>
<sequence length="280" mass="31677">MIYPLAFGFANSECTKSWTWFLKKLRKGIQNPDCVMLVSDRHNGIFNAMEAIFPDAAHGICVYHLAQNLKRFCKQRDDVMWLYYCAAYAYRIEDFGRFMGELKETCPKGLGASLNADGDGNRRRRQRRYGDEDNDDLLLILPLSISGLLLSRFAISLLLSGFGCFLQCRRRRDVDNGYLVLLKLSEFAISDRAEFRVLGLRFHTEQSFCDGDGDGDEGNGGLLLLLPLTLGFLVVLLVVTVCIRTEQSFCGKSEGNLVTLWGIRMGGNLVNVIKFYLLKH</sequence>
<organism evidence="3 4">
    <name type="scientific">Acer saccharum</name>
    <name type="common">Sugar maple</name>
    <dbReference type="NCBI Taxonomy" id="4024"/>
    <lineage>
        <taxon>Eukaryota</taxon>
        <taxon>Viridiplantae</taxon>
        <taxon>Streptophyta</taxon>
        <taxon>Embryophyta</taxon>
        <taxon>Tracheophyta</taxon>
        <taxon>Spermatophyta</taxon>
        <taxon>Magnoliopsida</taxon>
        <taxon>eudicotyledons</taxon>
        <taxon>Gunneridae</taxon>
        <taxon>Pentapetalae</taxon>
        <taxon>rosids</taxon>
        <taxon>malvids</taxon>
        <taxon>Sapindales</taxon>
        <taxon>Sapindaceae</taxon>
        <taxon>Hippocastanoideae</taxon>
        <taxon>Acereae</taxon>
        <taxon>Acer</taxon>
    </lineage>
</organism>
<dbReference type="Pfam" id="PF10551">
    <property type="entry name" value="MULE"/>
    <property type="match status" value="1"/>
</dbReference>
<protein>
    <recommendedName>
        <fullName evidence="2">MULE transposase domain-containing protein</fullName>
    </recommendedName>
</protein>
<accession>A0AA39T2Q8</accession>
<feature type="transmembrane region" description="Helical" evidence="1">
    <location>
        <begin position="137"/>
        <end position="159"/>
    </location>
</feature>
<proteinExistence type="predicted"/>
<feature type="transmembrane region" description="Helical" evidence="1">
    <location>
        <begin position="222"/>
        <end position="243"/>
    </location>
</feature>
<dbReference type="PANTHER" id="PTHR31973">
    <property type="entry name" value="POLYPROTEIN, PUTATIVE-RELATED"/>
    <property type="match status" value="1"/>
</dbReference>
<keyword evidence="1" id="KW-0812">Transmembrane</keyword>
<gene>
    <name evidence="3" type="ORF">LWI29_010486</name>
</gene>
<evidence type="ECO:0000256" key="1">
    <source>
        <dbReference type="SAM" id="Phobius"/>
    </source>
</evidence>
<reference evidence="3" key="1">
    <citation type="journal article" date="2022" name="Plant J.">
        <title>Strategies of tolerance reflected in two North American maple genomes.</title>
        <authorList>
            <person name="McEvoy S.L."/>
            <person name="Sezen U.U."/>
            <person name="Trouern-Trend A."/>
            <person name="McMahon S.M."/>
            <person name="Schaberg P.G."/>
            <person name="Yang J."/>
            <person name="Wegrzyn J.L."/>
            <person name="Swenson N.G."/>
        </authorList>
    </citation>
    <scope>NUCLEOTIDE SEQUENCE</scope>
    <source>
        <strain evidence="3">NS2018</strain>
    </source>
</reference>
<evidence type="ECO:0000313" key="4">
    <source>
        <dbReference type="Proteomes" id="UP001168877"/>
    </source>
</evidence>
<evidence type="ECO:0000259" key="2">
    <source>
        <dbReference type="Pfam" id="PF10551"/>
    </source>
</evidence>
<keyword evidence="1" id="KW-1133">Transmembrane helix</keyword>
<dbReference type="AlphaFoldDB" id="A0AA39T2Q8"/>
<comment type="caution">
    <text evidence="3">The sequence shown here is derived from an EMBL/GenBank/DDBJ whole genome shotgun (WGS) entry which is preliminary data.</text>
</comment>
<keyword evidence="4" id="KW-1185">Reference proteome</keyword>
<evidence type="ECO:0000313" key="3">
    <source>
        <dbReference type="EMBL" id="KAK0599988.1"/>
    </source>
</evidence>
<feature type="domain" description="MULE transposase" evidence="2">
    <location>
        <begin position="2"/>
        <end position="68"/>
    </location>
</feature>
<name>A0AA39T2Q8_ACESA</name>
<dbReference type="Proteomes" id="UP001168877">
    <property type="component" value="Unassembled WGS sequence"/>
</dbReference>
<reference evidence="3" key="2">
    <citation type="submission" date="2023-06" db="EMBL/GenBank/DDBJ databases">
        <authorList>
            <person name="Swenson N.G."/>
            <person name="Wegrzyn J.L."/>
            <person name="Mcevoy S.L."/>
        </authorList>
    </citation>
    <scope>NUCLEOTIDE SEQUENCE</scope>
    <source>
        <strain evidence="3">NS2018</strain>
        <tissue evidence="3">Leaf</tissue>
    </source>
</reference>
<dbReference type="PANTHER" id="PTHR31973:SF195">
    <property type="entry name" value="MUDR FAMILY TRANSPOSASE"/>
    <property type="match status" value="1"/>
</dbReference>
<keyword evidence="1" id="KW-0472">Membrane</keyword>
<dbReference type="EMBL" id="JAUESC010000003">
    <property type="protein sequence ID" value="KAK0599988.1"/>
    <property type="molecule type" value="Genomic_DNA"/>
</dbReference>